<dbReference type="PANTHER" id="PTHR11051:SF8">
    <property type="entry name" value="PROTEIN-GLUCOSYLGALACTOSYLHYDROXYLYSINE GLUCOSIDASE"/>
    <property type="match status" value="1"/>
</dbReference>
<dbReference type="InterPro" id="IPR012341">
    <property type="entry name" value="6hp_glycosidase-like_sf"/>
</dbReference>
<evidence type="ECO:0000259" key="4">
    <source>
        <dbReference type="PROSITE" id="PS51175"/>
    </source>
</evidence>
<dbReference type="InterPro" id="IPR008928">
    <property type="entry name" value="6-hairpin_glycosidase_sf"/>
</dbReference>
<feature type="domain" description="CBM6" evidence="4">
    <location>
        <begin position="113"/>
        <end position="245"/>
    </location>
</feature>
<feature type="signal peptide" evidence="3">
    <location>
        <begin position="1"/>
        <end position="18"/>
    </location>
</feature>
<organism evidence="5 6">
    <name type="scientific">Actinoallomurus oryzae</name>
    <dbReference type="NCBI Taxonomy" id="502180"/>
    <lineage>
        <taxon>Bacteria</taxon>
        <taxon>Bacillati</taxon>
        <taxon>Actinomycetota</taxon>
        <taxon>Actinomycetes</taxon>
        <taxon>Streptosporangiales</taxon>
        <taxon>Thermomonosporaceae</taxon>
        <taxon>Actinoallomurus</taxon>
    </lineage>
</organism>
<dbReference type="Pfam" id="PF03636">
    <property type="entry name" value="Glyco_hydro_65N"/>
    <property type="match status" value="1"/>
</dbReference>
<protein>
    <recommendedName>
        <fullName evidence="4">CBM6 domain-containing protein</fullName>
    </recommendedName>
</protein>
<dbReference type="InterPro" id="IPR005196">
    <property type="entry name" value="Glyco_hydro_65_N"/>
</dbReference>
<dbReference type="PANTHER" id="PTHR11051">
    <property type="entry name" value="GLYCOSYL HYDROLASE-RELATED"/>
    <property type="match status" value="1"/>
</dbReference>
<evidence type="ECO:0000256" key="3">
    <source>
        <dbReference type="SAM" id="SignalP"/>
    </source>
</evidence>
<dbReference type="Pfam" id="PF03632">
    <property type="entry name" value="Glyco_hydro_65m"/>
    <property type="match status" value="1"/>
</dbReference>
<dbReference type="SUPFAM" id="SSF48208">
    <property type="entry name" value="Six-hairpin glycosidases"/>
    <property type="match status" value="1"/>
</dbReference>
<evidence type="ECO:0000256" key="1">
    <source>
        <dbReference type="ARBA" id="ARBA00023295"/>
    </source>
</evidence>
<gene>
    <name evidence="5" type="ORF">GCM10023191_087640</name>
</gene>
<evidence type="ECO:0000313" key="5">
    <source>
        <dbReference type="EMBL" id="GAA4516532.1"/>
    </source>
</evidence>
<dbReference type="InterPro" id="IPR008979">
    <property type="entry name" value="Galactose-bd-like_sf"/>
</dbReference>
<keyword evidence="1" id="KW-0326">Glycosidase</keyword>
<keyword evidence="6" id="KW-1185">Reference proteome</keyword>
<reference evidence="6" key="1">
    <citation type="journal article" date="2019" name="Int. J. Syst. Evol. Microbiol.">
        <title>The Global Catalogue of Microorganisms (GCM) 10K type strain sequencing project: providing services to taxonomists for standard genome sequencing and annotation.</title>
        <authorList>
            <consortium name="The Broad Institute Genomics Platform"/>
            <consortium name="The Broad Institute Genome Sequencing Center for Infectious Disease"/>
            <person name="Wu L."/>
            <person name="Ma J."/>
        </authorList>
    </citation>
    <scope>NUCLEOTIDE SEQUENCE [LARGE SCALE GENOMIC DNA]</scope>
    <source>
        <strain evidence="6">JCM 17933</strain>
    </source>
</reference>
<dbReference type="SUPFAM" id="SSF49785">
    <property type="entry name" value="Galactose-binding domain-like"/>
    <property type="match status" value="1"/>
</dbReference>
<dbReference type="PROSITE" id="PS51175">
    <property type="entry name" value="CBM6"/>
    <property type="match status" value="1"/>
</dbReference>
<feature type="region of interest" description="Disordered" evidence="2">
    <location>
        <begin position="870"/>
        <end position="897"/>
    </location>
</feature>
<evidence type="ECO:0000313" key="6">
    <source>
        <dbReference type="Proteomes" id="UP001500503"/>
    </source>
</evidence>
<dbReference type="InterPro" id="IPR011013">
    <property type="entry name" value="Gal_mutarotase_sf_dom"/>
</dbReference>
<keyword evidence="3" id="KW-0732">Signal</keyword>
<dbReference type="Gene3D" id="2.60.420.10">
    <property type="entry name" value="Maltose phosphorylase, domain 3"/>
    <property type="match status" value="1"/>
</dbReference>
<dbReference type="Gene3D" id="2.60.120.260">
    <property type="entry name" value="Galactose-binding domain-like"/>
    <property type="match status" value="1"/>
</dbReference>
<comment type="caution">
    <text evidence="5">The sequence shown here is derived from an EMBL/GenBank/DDBJ whole genome shotgun (WGS) entry which is preliminary data.</text>
</comment>
<sequence length="897" mass="94247">MSALGCVVLGTAAVPASAAPPTGRLTGEGWVLSTTDTSKNYSPTFVGNGYLAARVPAAGEGYGSRPIVTQSELAGFYAHPAGQNEQRASLPSWTTLGFGRSGGVYGTGSWSCAFDQLCPAAYGKISGGAFVETSHSGSTVGGYLAGLNTNGRPTVGGTDVIEIRDAPAGKATLAVRYGNASGSPQTIHLGVNGTLQQLTVPSLSSWDDWGVVTVPVTLNAGANTLEVTVAQGDEARVNVDYLALYPDGGQRPTRIAPDTVGTTSDYEQSLDLRTGVLSTSFDWTSPAGDRTSFTYEVNANRADGHLGTVSVKAVPHWSGTATVVDEFDGRGLNHASTSDPRVDGRTATLSQTVVSDGKLVTAGLNSVLRVDDKTVPTEAIAAPGDGSAGQSASFPVHAGQAYRITKYVGVASSVDTDRSLKAASPQRAAADTASRAAKGGYRHALARNDGAWARLWRSGISVPGDATTTARIHASMFYLLASMRAGVTWSASPGGLSSDGYAGHVFWDMETWMYPALLAQFPDIAVGANTYRQKLLPGAEADAAKLSTPTQPIKGAKFPWESALSGTEQTPPCCTTGKSEIHINSDVALAQWQYYETSGDKAWLRDKAWPVLRDIADYWATRAVPDPAGGYDINDVMGPDEYHDNVNNSATTNAGAQASLRIATRAAGILGRTADPAWSKVADGLEIPVDATANIHPEFEGYNGQTVKQADVTLLQYPWGVPMSPGLAQNDLDYYKQRTDPNGPSMTDAIAAINSAALGSPGCTVYTYLRNSADPFLAAPFNQWYETRNGGAFTFTTGEGGYLQEFLYGFTGLRWGTDEITINPFLPPQLPGVDITGVKWHGRTFDLSVGQQATKLTLRSGPPLPVRLAGGGVRKVTPGKALQTPTRHPAGDATQCP</sequence>
<dbReference type="InterPro" id="IPR005194">
    <property type="entry name" value="Glyco_hydro_65_C"/>
</dbReference>
<dbReference type="InterPro" id="IPR037018">
    <property type="entry name" value="GH65_N"/>
</dbReference>
<proteinExistence type="predicted"/>
<evidence type="ECO:0000256" key="2">
    <source>
        <dbReference type="SAM" id="MobiDB-lite"/>
    </source>
</evidence>
<dbReference type="Pfam" id="PF03633">
    <property type="entry name" value="Glyco_hydro_65C"/>
    <property type="match status" value="1"/>
</dbReference>
<keyword evidence="1" id="KW-0378">Hydrolase</keyword>
<dbReference type="InterPro" id="IPR005195">
    <property type="entry name" value="Glyco_hydro_65_M"/>
</dbReference>
<accession>A0ABP8R2I0</accession>
<dbReference type="EMBL" id="BAABHF010000054">
    <property type="protein sequence ID" value="GAA4516532.1"/>
    <property type="molecule type" value="Genomic_DNA"/>
</dbReference>
<dbReference type="Gene3D" id="2.70.98.40">
    <property type="entry name" value="Glycoside hydrolase, family 65, N-terminal domain"/>
    <property type="match status" value="2"/>
</dbReference>
<dbReference type="Gene3D" id="1.50.10.10">
    <property type="match status" value="1"/>
</dbReference>
<dbReference type="InterPro" id="IPR005084">
    <property type="entry name" value="CBM6"/>
</dbReference>
<dbReference type="Proteomes" id="UP001500503">
    <property type="component" value="Unassembled WGS sequence"/>
</dbReference>
<feature type="chain" id="PRO_5045117418" description="CBM6 domain-containing protein" evidence="3">
    <location>
        <begin position="19"/>
        <end position="897"/>
    </location>
</feature>
<name>A0ABP8R2I0_9ACTN</name>
<dbReference type="SUPFAM" id="SSF74650">
    <property type="entry name" value="Galactose mutarotase-like"/>
    <property type="match status" value="1"/>
</dbReference>